<gene>
    <name evidence="1" type="ORF">PGLA1383_LOCUS53495</name>
</gene>
<organism evidence="1 2">
    <name type="scientific">Polarella glacialis</name>
    <name type="common">Dinoflagellate</name>
    <dbReference type="NCBI Taxonomy" id="89957"/>
    <lineage>
        <taxon>Eukaryota</taxon>
        <taxon>Sar</taxon>
        <taxon>Alveolata</taxon>
        <taxon>Dinophyceae</taxon>
        <taxon>Suessiales</taxon>
        <taxon>Suessiaceae</taxon>
        <taxon>Polarella</taxon>
    </lineage>
</organism>
<dbReference type="Gene3D" id="3.30.530.20">
    <property type="match status" value="1"/>
</dbReference>
<dbReference type="AlphaFoldDB" id="A0A813HL49"/>
<proteinExistence type="predicted"/>
<dbReference type="Proteomes" id="UP000654075">
    <property type="component" value="Unassembled WGS sequence"/>
</dbReference>
<dbReference type="EMBL" id="CAJNNV010031907">
    <property type="protein sequence ID" value="CAE8638299.1"/>
    <property type="molecule type" value="Genomic_DNA"/>
</dbReference>
<evidence type="ECO:0000313" key="1">
    <source>
        <dbReference type="EMBL" id="CAE8638299.1"/>
    </source>
</evidence>
<keyword evidence="2" id="KW-1185">Reference proteome</keyword>
<evidence type="ECO:0000313" key="2">
    <source>
        <dbReference type="Proteomes" id="UP000654075"/>
    </source>
</evidence>
<sequence>MNHLSDSELLDSILRLVEENKVMVAGRYLKILEARLGRPVAPIGRNKAIVEKKLEDLRRLCGRVAQLRRSLESSEGWEVQRDSGGIRCLYQGHESGFIRIRLEAEVEAPLFDLIALLREVGLWHTWVPSFAGIGMSGARQLGQTSVINMCFHLVVNLPWPLGRRSCTFAVDGVDCMHTEDAPQQVVVLLDSRHAQLNCPESVDDWSKVHTPADLWDSGVVITPAEVAGTKHTMVQIIAVMDPKMALPRSLVNLVVRNVCFLIMVQLRRAVAVTREKEHLEITTDPSNPFYAFLRRRMAENMPMQLALAPPLAVTPSAATRRVDAIDEKDDLCCGVSWPVCCGSSTAIAAAASTPSAVSTASHGGDAMCARGERYHREGIQSKDVPLSGRASPNCARVISLSWMQLTLVVVLLAGAIQVLPLSAVMQPSVSKVAITEPGAIATLPLREKNK</sequence>
<dbReference type="PANTHER" id="PTHR34560">
    <property type="entry name" value="POLYKETIDE CYCLASE/DEHYDRASE/LIPID TRANSPORT SUPERFAMILY PROTEIN"/>
    <property type="match status" value="1"/>
</dbReference>
<evidence type="ECO:0008006" key="3">
    <source>
        <dbReference type="Google" id="ProtNLM"/>
    </source>
</evidence>
<dbReference type="PANTHER" id="PTHR34560:SF1">
    <property type="entry name" value="START DOMAIN-CONTAINING PROTEIN"/>
    <property type="match status" value="1"/>
</dbReference>
<protein>
    <recommendedName>
        <fullName evidence="3">START domain-containing protein</fullName>
    </recommendedName>
</protein>
<dbReference type="SUPFAM" id="SSF55961">
    <property type="entry name" value="Bet v1-like"/>
    <property type="match status" value="1"/>
</dbReference>
<dbReference type="OrthoDB" id="447279at2759"/>
<dbReference type="OMA" id="REGWICH"/>
<comment type="caution">
    <text evidence="1">The sequence shown here is derived from an EMBL/GenBank/DDBJ whole genome shotgun (WGS) entry which is preliminary data.</text>
</comment>
<name>A0A813HL49_POLGL</name>
<accession>A0A813HL49</accession>
<dbReference type="InterPro" id="IPR023393">
    <property type="entry name" value="START-like_dom_sf"/>
</dbReference>
<reference evidence="1" key="1">
    <citation type="submission" date="2021-02" db="EMBL/GenBank/DDBJ databases">
        <authorList>
            <person name="Dougan E. K."/>
            <person name="Rhodes N."/>
            <person name="Thang M."/>
            <person name="Chan C."/>
        </authorList>
    </citation>
    <scope>NUCLEOTIDE SEQUENCE</scope>
</reference>